<dbReference type="Proteomes" id="UP001418222">
    <property type="component" value="Unassembled WGS sequence"/>
</dbReference>
<evidence type="ECO:0000313" key="5">
    <source>
        <dbReference type="Proteomes" id="UP001418222"/>
    </source>
</evidence>
<feature type="domain" description="Retrotransposon Copia-like N-terminal" evidence="2">
    <location>
        <begin position="28"/>
        <end position="71"/>
    </location>
</feature>
<dbReference type="AlphaFoldDB" id="A0AAP0B1K4"/>
<protein>
    <recommendedName>
        <fullName evidence="6">Retrotransposon Copia-like N-terminal domain-containing protein</fullName>
    </recommendedName>
</protein>
<dbReference type="EMBL" id="JBBWWQ010000017">
    <property type="protein sequence ID" value="KAK8923658.1"/>
    <property type="molecule type" value="Genomic_DNA"/>
</dbReference>
<evidence type="ECO:0000256" key="1">
    <source>
        <dbReference type="SAM" id="MobiDB-lite"/>
    </source>
</evidence>
<feature type="domain" description="Retrovirus-related Pol polyprotein from transposon TNT 1-94-like beta-barrel" evidence="3">
    <location>
        <begin position="368"/>
        <end position="415"/>
    </location>
</feature>
<dbReference type="InterPro" id="IPR054722">
    <property type="entry name" value="PolX-like_BBD"/>
</dbReference>
<keyword evidence="5" id="KW-1185">Reference proteome</keyword>
<evidence type="ECO:0000259" key="3">
    <source>
        <dbReference type="Pfam" id="PF22936"/>
    </source>
</evidence>
<reference evidence="4 5" key="1">
    <citation type="journal article" date="2022" name="Nat. Plants">
        <title>Genomes of leafy and leafless Platanthera orchids illuminate the evolution of mycoheterotrophy.</title>
        <authorList>
            <person name="Li M.H."/>
            <person name="Liu K.W."/>
            <person name="Li Z."/>
            <person name="Lu H.C."/>
            <person name="Ye Q.L."/>
            <person name="Zhang D."/>
            <person name="Wang J.Y."/>
            <person name="Li Y.F."/>
            <person name="Zhong Z.M."/>
            <person name="Liu X."/>
            <person name="Yu X."/>
            <person name="Liu D.K."/>
            <person name="Tu X.D."/>
            <person name="Liu B."/>
            <person name="Hao Y."/>
            <person name="Liao X.Y."/>
            <person name="Jiang Y.T."/>
            <person name="Sun W.H."/>
            <person name="Chen J."/>
            <person name="Chen Y.Q."/>
            <person name="Ai Y."/>
            <person name="Zhai J.W."/>
            <person name="Wu S.S."/>
            <person name="Zhou Z."/>
            <person name="Hsiao Y.Y."/>
            <person name="Wu W.L."/>
            <person name="Chen Y.Y."/>
            <person name="Lin Y.F."/>
            <person name="Hsu J.L."/>
            <person name="Li C.Y."/>
            <person name="Wang Z.W."/>
            <person name="Zhao X."/>
            <person name="Zhong W.Y."/>
            <person name="Ma X.K."/>
            <person name="Ma L."/>
            <person name="Huang J."/>
            <person name="Chen G.Z."/>
            <person name="Huang M.Z."/>
            <person name="Huang L."/>
            <person name="Peng D.H."/>
            <person name="Luo Y.B."/>
            <person name="Zou S.Q."/>
            <person name="Chen S.P."/>
            <person name="Lan S."/>
            <person name="Tsai W.C."/>
            <person name="Van de Peer Y."/>
            <person name="Liu Z.J."/>
        </authorList>
    </citation>
    <scope>NUCLEOTIDE SEQUENCE [LARGE SCALE GENOMIC DNA]</scope>
    <source>
        <strain evidence="4">Lor287</strain>
    </source>
</reference>
<dbReference type="Pfam" id="PF22936">
    <property type="entry name" value="Pol_BBD"/>
    <property type="match status" value="1"/>
</dbReference>
<accession>A0AAP0B1K4</accession>
<feature type="region of interest" description="Disordered" evidence="1">
    <location>
        <begin position="1"/>
        <end position="33"/>
    </location>
</feature>
<dbReference type="Pfam" id="PF14244">
    <property type="entry name" value="Retrotran_gag_3"/>
    <property type="match status" value="1"/>
</dbReference>
<feature type="region of interest" description="Disordered" evidence="1">
    <location>
        <begin position="283"/>
        <end position="302"/>
    </location>
</feature>
<organism evidence="4 5">
    <name type="scientific">Platanthera zijinensis</name>
    <dbReference type="NCBI Taxonomy" id="2320716"/>
    <lineage>
        <taxon>Eukaryota</taxon>
        <taxon>Viridiplantae</taxon>
        <taxon>Streptophyta</taxon>
        <taxon>Embryophyta</taxon>
        <taxon>Tracheophyta</taxon>
        <taxon>Spermatophyta</taxon>
        <taxon>Magnoliopsida</taxon>
        <taxon>Liliopsida</taxon>
        <taxon>Asparagales</taxon>
        <taxon>Orchidaceae</taxon>
        <taxon>Orchidoideae</taxon>
        <taxon>Orchideae</taxon>
        <taxon>Orchidinae</taxon>
        <taxon>Platanthera</taxon>
    </lineage>
</organism>
<name>A0AAP0B1K4_9ASPA</name>
<feature type="compositionally biased region" description="Gly residues" evidence="1">
    <location>
        <begin position="284"/>
        <end position="294"/>
    </location>
</feature>
<sequence length="471" mass="51924">MGDPDFSVSSPGVIQPQMSDPQRPHGHSSSLKITTVPLDDTNYLEWSRAAQHVIRSQQMFGYIDGTIKEPNVSDPSWKRWDSDNSLVVSWLLHSMSTKVYRSYMLMDSAFEISTRARETYSQIGSSTQVYELTRRILELRQGSMTVSSFFSEFERLYQELDYFAHFTPACTVDAVQLKQRDDCFLLHVFLMGLNMDFDMVRTHVLHRSPLPSLREAFSMALGDEDRRKSLSVMVPPDRSALTGIGRGLIPTPGSFVPICDFCGRRGHSREACFKLHPHLAPSGRGRGGGRGPGRGVHRHSGYHSSDVAYTTDIYDESQSQSPSLTAQEFDAFRRLLNSRPDPVTGGSTSLAAITTPSAHAATTSPSEWVLNSWATHHMTGSSSGFLSYTPLSGKEKVISANGSLSSIAGKGNISCSPSISLSSELGTKRNIGSSRNRGGLYYLDTPPPSQAFSMLMREMRLLVNGLFGLTS</sequence>
<proteinExistence type="predicted"/>
<evidence type="ECO:0000259" key="2">
    <source>
        <dbReference type="Pfam" id="PF14244"/>
    </source>
</evidence>
<evidence type="ECO:0008006" key="6">
    <source>
        <dbReference type="Google" id="ProtNLM"/>
    </source>
</evidence>
<comment type="caution">
    <text evidence="4">The sequence shown here is derived from an EMBL/GenBank/DDBJ whole genome shotgun (WGS) entry which is preliminary data.</text>
</comment>
<evidence type="ECO:0000313" key="4">
    <source>
        <dbReference type="EMBL" id="KAK8923658.1"/>
    </source>
</evidence>
<dbReference type="PANTHER" id="PTHR37610:SF40">
    <property type="entry name" value="OS01G0909600 PROTEIN"/>
    <property type="match status" value="1"/>
</dbReference>
<feature type="compositionally biased region" description="Polar residues" evidence="1">
    <location>
        <begin position="7"/>
        <end position="20"/>
    </location>
</feature>
<gene>
    <name evidence="4" type="ORF">KSP39_PZI019079</name>
</gene>
<dbReference type="PANTHER" id="PTHR37610">
    <property type="entry name" value="CCHC-TYPE DOMAIN-CONTAINING PROTEIN"/>
    <property type="match status" value="1"/>
</dbReference>
<dbReference type="InterPro" id="IPR029472">
    <property type="entry name" value="Copia-like_N"/>
</dbReference>